<evidence type="ECO:0000313" key="8">
    <source>
        <dbReference type="EMBL" id="KAF4653285.1"/>
    </source>
</evidence>
<keyword evidence="3 5" id="KW-1133">Transmembrane helix</keyword>
<feature type="non-terminal residue" evidence="8">
    <location>
        <position position="1"/>
    </location>
</feature>
<dbReference type="Proteomes" id="UP000591131">
    <property type="component" value="Unassembled WGS sequence"/>
</dbReference>
<dbReference type="Pfam" id="PF00005">
    <property type="entry name" value="ABC_tran"/>
    <property type="match status" value="1"/>
</dbReference>
<evidence type="ECO:0000259" key="7">
    <source>
        <dbReference type="Pfam" id="PF12698"/>
    </source>
</evidence>
<dbReference type="AlphaFoldDB" id="A0A7J6L120"/>
<feature type="transmembrane region" description="Helical" evidence="5">
    <location>
        <begin position="353"/>
        <end position="374"/>
    </location>
</feature>
<dbReference type="InterPro" id="IPR013525">
    <property type="entry name" value="ABC2_TM"/>
</dbReference>
<comment type="subcellular location">
    <subcellularLocation>
        <location evidence="1">Membrane</location>
        <topology evidence="1">Multi-pass membrane protein</topology>
    </subcellularLocation>
</comment>
<evidence type="ECO:0000256" key="1">
    <source>
        <dbReference type="ARBA" id="ARBA00004141"/>
    </source>
</evidence>
<dbReference type="OrthoDB" id="442921at2759"/>
<feature type="domain" description="ABC-2 type transporter transmembrane" evidence="7">
    <location>
        <begin position="260"/>
        <end position="464"/>
    </location>
</feature>
<dbReference type="GO" id="GO:0005524">
    <property type="term" value="F:ATP binding"/>
    <property type="evidence" value="ECO:0007669"/>
    <property type="project" value="InterPro"/>
</dbReference>
<dbReference type="InterPro" id="IPR026082">
    <property type="entry name" value="ABCA"/>
</dbReference>
<feature type="transmembrane region" description="Helical" evidence="5">
    <location>
        <begin position="450"/>
        <end position="468"/>
    </location>
</feature>
<evidence type="ECO:0000256" key="2">
    <source>
        <dbReference type="ARBA" id="ARBA00022692"/>
    </source>
</evidence>
<comment type="caution">
    <text evidence="8">The sequence shown here is derived from an EMBL/GenBank/DDBJ whole genome shotgun (WGS) entry which is preliminary data.</text>
</comment>
<evidence type="ECO:0000256" key="3">
    <source>
        <dbReference type="ARBA" id="ARBA00022989"/>
    </source>
</evidence>
<feature type="transmembrane region" description="Helical" evidence="5">
    <location>
        <begin position="380"/>
        <end position="399"/>
    </location>
</feature>
<organism evidence="8 9">
    <name type="scientific">Perkinsus chesapeaki</name>
    <name type="common">Clam parasite</name>
    <name type="synonym">Perkinsus andrewsi</name>
    <dbReference type="NCBI Taxonomy" id="330153"/>
    <lineage>
        <taxon>Eukaryota</taxon>
        <taxon>Sar</taxon>
        <taxon>Alveolata</taxon>
        <taxon>Perkinsozoa</taxon>
        <taxon>Perkinsea</taxon>
        <taxon>Perkinsida</taxon>
        <taxon>Perkinsidae</taxon>
        <taxon>Perkinsus</taxon>
    </lineage>
</organism>
<dbReference type="GO" id="GO:0005319">
    <property type="term" value="F:lipid transporter activity"/>
    <property type="evidence" value="ECO:0007669"/>
    <property type="project" value="TreeGrafter"/>
</dbReference>
<accession>A0A7J6L120</accession>
<dbReference type="GO" id="GO:0016020">
    <property type="term" value="C:membrane"/>
    <property type="evidence" value="ECO:0007669"/>
    <property type="project" value="InterPro"/>
</dbReference>
<dbReference type="Pfam" id="PF12698">
    <property type="entry name" value="ABC2_membrane_3"/>
    <property type="match status" value="1"/>
</dbReference>
<name>A0A7J6L120_PERCH</name>
<proteinExistence type="predicted"/>
<feature type="transmembrane region" description="Helical" evidence="5">
    <location>
        <begin position="326"/>
        <end position="346"/>
    </location>
</feature>
<evidence type="ECO:0000256" key="5">
    <source>
        <dbReference type="SAM" id="Phobius"/>
    </source>
</evidence>
<feature type="domain" description="ABC transporter" evidence="6">
    <location>
        <begin position="533"/>
        <end position="637"/>
    </location>
</feature>
<dbReference type="PANTHER" id="PTHR19229">
    <property type="entry name" value="ATP-BINDING CASSETTE TRANSPORTER SUBFAMILY A ABCA"/>
    <property type="match status" value="1"/>
</dbReference>
<feature type="transmembrane region" description="Helical" evidence="5">
    <location>
        <begin position="268"/>
        <end position="289"/>
    </location>
</feature>
<dbReference type="PANTHER" id="PTHR19229:SF250">
    <property type="entry name" value="ABC TRANSPORTER DOMAIN-CONTAINING PROTEIN-RELATED"/>
    <property type="match status" value="1"/>
</dbReference>
<keyword evidence="4 5" id="KW-0472">Membrane</keyword>
<feature type="transmembrane region" description="Helical" evidence="5">
    <location>
        <begin position="34"/>
        <end position="53"/>
    </location>
</feature>
<protein>
    <recommendedName>
        <fullName evidence="10">ABC transporter domain-containing protein</fullName>
    </recommendedName>
</protein>
<reference evidence="8 9" key="1">
    <citation type="submission" date="2020-04" db="EMBL/GenBank/DDBJ databases">
        <title>Perkinsus chesapeaki whole genome sequence.</title>
        <authorList>
            <person name="Bogema D.R."/>
        </authorList>
    </citation>
    <scope>NUCLEOTIDE SEQUENCE [LARGE SCALE GENOMIC DNA]</scope>
    <source>
        <strain evidence="8">ATCC PRA-425</strain>
    </source>
</reference>
<keyword evidence="2 5" id="KW-0812">Transmembrane</keyword>
<dbReference type="InterPro" id="IPR027417">
    <property type="entry name" value="P-loop_NTPase"/>
</dbReference>
<keyword evidence="9" id="KW-1185">Reference proteome</keyword>
<evidence type="ECO:0000313" key="9">
    <source>
        <dbReference type="Proteomes" id="UP000591131"/>
    </source>
</evidence>
<dbReference type="SUPFAM" id="SSF52540">
    <property type="entry name" value="P-loop containing nucleoside triphosphate hydrolases"/>
    <property type="match status" value="1"/>
</dbReference>
<dbReference type="GO" id="GO:0140359">
    <property type="term" value="F:ABC-type transporter activity"/>
    <property type="evidence" value="ECO:0007669"/>
    <property type="project" value="InterPro"/>
</dbReference>
<evidence type="ECO:0008006" key="10">
    <source>
        <dbReference type="Google" id="ProtNLM"/>
    </source>
</evidence>
<dbReference type="InterPro" id="IPR003439">
    <property type="entry name" value="ABC_transporter-like_ATP-bd"/>
</dbReference>
<evidence type="ECO:0000259" key="6">
    <source>
        <dbReference type="Pfam" id="PF00005"/>
    </source>
</evidence>
<dbReference type="EMBL" id="JAAPAO010000835">
    <property type="protein sequence ID" value="KAF4653285.1"/>
    <property type="molecule type" value="Genomic_DNA"/>
</dbReference>
<dbReference type="GO" id="GO:0016887">
    <property type="term" value="F:ATP hydrolysis activity"/>
    <property type="evidence" value="ECO:0007669"/>
    <property type="project" value="InterPro"/>
</dbReference>
<evidence type="ECO:0000256" key="4">
    <source>
        <dbReference type="ARBA" id="ARBA00023136"/>
    </source>
</evidence>
<sequence length="641" mass="71591">MTRTRKDRAQRRRAIMHQVGVLLKKEIFIVKKNLLIAMLVTVFPILALFLFSLPNFGSGDTQRFTGQPVYQEPLSAMDSLAPQRFLESPVYPASTQIPYSATWIPFTWASREQRIWWAPNTDPTVTAIMQASILMSGVSSTELRGFPSEADLKDAYATAPPASFLAGVVFEAIGVTQKRNVHYKILINGTYAPNSDPKKQTVIINETSQALILDYGKYIDTGFVAIQRMVDKGAVRVLAGNVTNITIPSISAVQSFPRPTVQAAEAPWIFKWLPGWCLNISILFWFTYIVNKMVYDKEYEYYRFFLIMNVLRVAYFLHWLLYFGFISIFMSLALVGILYADSVVILSSWSLIWVHYLLFLWQLVTAAIFSSTIARSVQSASSIGLASTFVFSVVYIALLNGKTTDLSTLKTILSLLPWFASMRGGEIMASLDHAGMRVGLTWANVWQSQFGYLLITQTCGIILFCLLTKSRINPKRLRHSCWNSLVSKYDVAAPDSRASCVIEDVTIEQPALSVNDVTKTFRRHDKSLLTAVDKVSFKVDRGEVLGLLGHNGAGKTTLIRMLCGEISPDEGRIDFLSSVDGQIDTNPAVGVCLQHDILFPELSAKQHLQIFAGLRGGHVPSEAEVDNIMRNVGLDNTTRDE</sequence>
<gene>
    <name evidence="8" type="ORF">FOL47_010603</name>
</gene>
<dbReference type="Gene3D" id="3.40.50.300">
    <property type="entry name" value="P-loop containing nucleotide triphosphate hydrolases"/>
    <property type="match status" value="1"/>
</dbReference>